<protein>
    <submittedName>
        <fullName evidence="3">Uncharacterized protein LOC111278020</fullName>
    </submittedName>
</protein>
<dbReference type="AlphaFoldDB" id="A0A6P5WX35"/>
<dbReference type="InterPro" id="IPR002156">
    <property type="entry name" value="RNaseH_domain"/>
</dbReference>
<evidence type="ECO:0000259" key="1">
    <source>
        <dbReference type="Pfam" id="PF13456"/>
    </source>
</evidence>
<feature type="domain" description="RNase H type-1" evidence="1">
    <location>
        <begin position="23"/>
        <end position="108"/>
    </location>
</feature>
<keyword evidence="2" id="KW-1185">Reference proteome</keyword>
<dbReference type="PANTHER" id="PTHR33116">
    <property type="entry name" value="REVERSE TRANSCRIPTASE ZINC-BINDING DOMAIN-CONTAINING PROTEIN-RELATED-RELATED"/>
    <property type="match status" value="1"/>
</dbReference>
<evidence type="ECO:0000313" key="3">
    <source>
        <dbReference type="RefSeq" id="XP_022720192.1"/>
    </source>
</evidence>
<dbReference type="GO" id="GO:0003676">
    <property type="term" value="F:nucleic acid binding"/>
    <property type="evidence" value="ECO:0007669"/>
    <property type="project" value="InterPro"/>
</dbReference>
<dbReference type="PANTHER" id="PTHR33116:SF86">
    <property type="entry name" value="REVERSE TRANSCRIPTASE DOMAIN-CONTAINING PROTEIN"/>
    <property type="match status" value="1"/>
</dbReference>
<proteinExistence type="predicted"/>
<dbReference type="OrthoDB" id="1000319at2759"/>
<reference evidence="3" key="1">
    <citation type="submission" date="2025-08" db="UniProtKB">
        <authorList>
            <consortium name="RefSeq"/>
        </authorList>
    </citation>
    <scope>IDENTIFICATION</scope>
    <source>
        <tissue evidence="3">Fruit stalk</tissue>
    </source>
</reference>
<dbReference type="KEGG" id="dzi:111278020"/>
<organism evidence="2 3">
    <name type="scientific">Durio zibethinus</name>
    <name type="common">Durian</name>
    <dbReference type="NCBI Taxonomy" id="66656"/>
    <lineage>
        <taxon>Eukaryota</taxon>
        <taxon>Viridiplantae</taxon>
        <taxon>Streptophyta</taxon>
        <taxon>Embryophyta</taxon>
        <taxon>Tracheophyta</taxon>
        <taxon>Spermatophyta</taxon>
        <taxon>Magnoliopsida</taxon>
        <taxon>eudicotyledons</taxon>
        <taxon>Gunneridae</taxon>
        <taxon>Pentapetalae</taxon>
        <taxon>rosids</taxon>
        <taxon>malvids</taxon>
        <taxon>Malvales</taxon>
        <taxon>Malvaceae</taxon>
        <taxon>Helicteroideae</taxon>
        <taxon>Durio</taxon>
    </lineage>
</organism>
<dbReference type="GO" id="GO:0004523">
    <property type="term" value="F:RNA-DNA hybrid ribonuclease activity"/>
    <property type="evidence" value="ECO:0007669"/>
    <property type="project" value="InterPro"/>
</dbReference>
<dbReference type="GeneID" id="111278020"/>
<evidence type="ECO:0000313" key="2">
    <source>
        <dbReference type="Proteomes" id="UP000515121"/>
    </source>
</evidence>
<dbReference type="Proteomes" id="UP000515121">
    <property type="component" value="Unplaced"/>
</dbReference>
<name>A0A6P5WX35_DURZI</name>
<accession>A0A6P5WX35</accession>
<dbReference type="RefSeq" id="XP_022720192.1">
    <property type="nucleotide sequence ID" value="XM_022864457.1"/>
</dbReference>
<gene>
    <name evidence="3" type="primary">LOC111278020</name>
</gene>
<sequence>MDGNRTCLAKRCSPPREHEAKVNVEAAVDLRARSAGLGAVVGNGWGQVLLSSITKVSHVHNTLHAEMMAKILFRIVLVRQRGFESVIVERDASLAVEENTDRNKQETVMNMFGIQVTNSPEKYLGLPMMFGREKRKTLRGIANNMRQRVQSWSQTLISDEEREVFVKAILQSMARYALSCFMLPRSLHKELNMSRYWGRSGGNGNGIHWLSWRKLCKGEWEGGMGFREMNSFNEALLAKQGWRLLHNSSFLVYRVLKEKHFPTCSFLEAKEGRTSSYLWKSICAGREVLRLGARWRVGNGEDINVWSDPWILKEDGFIPTPRDDVEVSDIKVKDLIAESPSQWDITTTLFPCNIIKEISLRSGFRVLLSADQQSNGAENQSNEQTRDSVRELPIWRRYEELTSQTRSEFLPGGLEVWKEAGMGNDWMGQHWHNIIQWLGMATKSNEGNTMERLFTLAWAIWSTRNNAVKNQIQRSYQATASFASNYLKEYQRTKIRRGEAVVKEQMRWKVPIEDTIKINFDGALDTMEGN</sequence>
<dbReference type="Pfam" id="PF13456">
    <property type="entry name" value="RVT_3"/>
    <property type="match status" value="1"/>
</dbReference>